<keyword evidence="4 14" id="KW-1134">Transmembrane beta strand</keyword>
<evidence type="ECO:0000256" key="15">
    <source>
        <dbReference type="RuleBase" id="RU003357"/>
    </source>
</evidence>
<keyword evidence="12 19" id="KW-0675">Receptor</keyword>
<evidence type="ECO:0000256" key="4">
    <source>
        <dbReference type="ARBA" id="ARBA00022452"/>
    </source>
</evidence>
<evidence type="ECO:0000313" key="19">
    <source>
        <dbReference type="EMBL" id="MTI24770.1"/>
    </source>
</evidence>
<dbReference type="Pfam" id="PF07715">
    <property type="entry name" value="Plug"/>
    <property type="match status" value="1"/>
</dbReference>
<dbReference type="Gene3D" id="2.60.40.1120">
    <property type="entry name" value="Carboxypeptidase-like, regulatory domain"/>
    <property type="match status" value="1"/>
</dbReference>
<gene>
    <name evidence="19" type="ORF">E1163_07445</name>
</gene>
<evidence type="ECO:0000313" key="20">
    <source>
        <dbReference type="Proteomes" id="UP000798808"/>
    </source>
</evidence>
<dbReference type="Gene3D" id="2.40.170.20">
    <property type="entry name" value="TonB-dependent receptor, beta-barrel domain"/>
    <property type="match status" value="1"/>
</dbReference>
<comment type="caution">
    <text evidence="19">The sequence shown here is derived from an EMBL/GenBank/DDBJ whole genome shotgun (WGS) entry which is preliminary data.</text>
</comment>
<dbReference type="InterPro" id="IPR012910">
    <property type="entry name" value="Plug_dom"/>
</dbReference>
<evidence type="ECO:0000256" key="10">
    <source>
        <dbReference type="ARBA" id="ARBA00023077"/>
    </source>
</evidence>
<dbReference type="Proteomes" id="UP000798808">
    <property type="component" value="Unassembled WGS sequence"/>
</dbReference>
<dbReference type="InterPro" id="IPR037066">
    <property type="entry name" value="Plug_dom_sf"/>
</dbReference>
<evidence type="ECO:0000256" key="13">
    <source>
        <dbReference type="ARBA" id="ARBA00023237"/>
    </source>
</evidence>
<organism evidence="19 20">
    <name type="scientific">Fulvivirga kasyanovii</name>
    <dbReference type="NCBI Taxonomy" id="396812"/>
    <lineage>
        <taxon>Bacteria</taxon>
        <taxon>Pseudomonadati</taxon>
        <taxon>Bacteroidota</taxon>
        <taxon>Cytophagia</taxon>
        <taxon>Cytophagales</taxon>
        <taxon>Fulvivirgaceae</taxon>
        <taxon>Fulvivirga</taxon>
    </lineage>
</organism>
<name>A0ABW9RNR9_9BACT</name>
<evidence type="ECO:0000256" key="9">
    <source>
        <dbReference type="ARBA" id="ARBA00023065"/>
    </source>
</evidence>
<dbReference type="NCBIfam" id="TIGR01783">
    <property type="entry name" value="TonB-siderophor"/>
    <property type="match status" value="1"/>
</dbReference>
<comment type="similarity">
    <text evidence="2 14 15">Belongs to the TonB-dependent receptor family.</text>
</comment>
<evidence type="ECO:0000256" key="12">
    <source>
        <dbReference type="ARBA" id="ARBA00023170"/>
    </source>
</evidence>
<protein>
    <submittedName>
        <fullName evidence="19">TonB-dependent receptor</fullName>
    </submittedName>
</protein>
<evidence type="ECO:0000256" key="11">
    <source>
        <dbReference type="ARBA" id="ARBA00023136"/>
    </source>
</evidence>
<feature type="chain" id="PRO_5046324622" evidence="16">
    <location>
        <begin position="19"/>
        <end position="834"/>
    </location>
</feature>
<evidence type="ECO:0000256" key="8">
    <source>
        <dbReference type="ARBA" id="ARBA00023004"/>
    </source>
</evidence>
<keyword evidence="9" id="KW-0406">Ion transport</keyword>
<comment type="subcellular location">
    <subcellularLocation>
        <location evidence="1 14">Cell outer membrane</location>
        <topology evidence="1 14">Multi-pass membrane protein</topology>
    </subcellularLocation>
</comment>
<keyword evidence="20" id="KW-1185">Reference proteome</keyword>
<dbReference type="Gene3D" id="2.170.130.10">
    <property type="entry name" value="TonB-dependent receptor, plug domain"/>
    <property type="match status" value="1"/>
</dbReference>
<evidence type="ECO:0000256" key="3">
    <source>
        <dbReference type="ARBA" id="ARBA00022448"/>
    </source>
</evidence>
<dbReference type="PANTHER" id="PTHR32552">
    <property type="entry name" value="FERRICHROME IRON RECEPTOR-RELATED"/>
    <property type="match status" value="1"/>
</dbReference>
<dbReference type="Pfam" id="PF13715">
    <property type="entry name" value="CarbopepD_reg_2"/>
    <property type="match status" value="1"/>
</dbReference>
<feature type="domain" description="TonB-dependent receptor plug" evidence="18">
    <location>
        <begin position="136"/>
        <end position="231"/>
    </location>
</feature>
<dbReference type="PROSITE" id="PS52016">
    <property type="entry name" value="TONB_DEPENDENT_REC_3"/>
    <property type="match status" value="1"/>
</dbReference>
<feature type="signal peptide" evidence="16">
    <location>
        <begin position="1"/>
        <end position="18"/>
    </location>
</feature>
<keyword evidence="3 14" id="KW-0813">Transport</keyword>
<keyword evidence="6 14" id="KW-0812">Transmembrane</keyword>
<keyword evidence="10 15" id="KW-0798">TonB box</keyword>
<keyword evidence="13 14" id="KW-0998">Cell outer membrane</keyword>
<evidence type="ECO:0000256" key="7">
    <source>
        <dbReference type="ARBA" id="ARBA00022729"/>
    </source>
</evidence>
<dbReference type="SUPFAM" id="SSF49464">
    <property type="entry name" value="Carboxypeptidase regulatory domain-like"/>
    <property type="match status" value="1"/>
</dbReference>
<keyword evidence="7 16" id="KW-0732">Signal</keyword>
<dbReference type="EMBL" id="SMLW01000451">
    <property type="protein sequence ID" value="MTI24770.1"/>
    <property type="molecule type" value="Genomic_DNA"/>
</dbReference>
<evidence type="ECO:0000256" key="1">
    <source>
        <dbReference type="ARBA" id="ARBA00004571"/>
    </source>
</evidence>
<evidence type="ECO:0000259" key="18">
    <source>
        <dbReference type="Pfam" id="PF07715"/>
    </source>
</evidence>
<accession>A0ABW9RNR9</accession>
<reference evidence="19 20" key="1">
    <citation type="submission" date="2019-02" db="EMBL/GenBank/DDBJ databases">
        <authorList>
            <person name="Goldberg S.R."/>
            <person name="Haltli B.A."/>
            <person name="Correa H."/>
            <person name="Russell K.G."/>
        </authorList>
    </citation>
    <scope>NUCLEOTIDE SEQUENCE [LARGE SCALE GENOMIC DNA]</scope>
    <source>
        <strain evidence="19 20">JCM 16186</strain>
    </source>
</reference>
<keyword evidence="11 14" id="KW-0472">Membrane</keyword>
<dbReference type="InterPro" id="IPR000531">
    <property type="entry name" value="Beta-barrel_TonB"/>
</dbReference>
<evidence type="ECO:0000256" key="6">
    <source>
        <dbReference type="ARBA" id="ARBA00022692"/>
    </source>
</evidence>
<dbReference type="SUPFAM" id="SSF56935">
    <property type="entry name" value="Porins"/>
    <property type="match status" value="1"/>
</dbReference>
<dbReference type="InterPro" id="IPR039426">
    <property type="entry name" value="TonB-dep_rcpt-like"/>
</dbReference>
<keyword evidence="5" id="KW-0410">Iron transport</keyword>
<dbReference type="RefSeq" id="WP_155170811.1">
    <property type="nucleotide sequence ID" value="NZ_BAAAFL010000012.1"/>
</dbReference>
<evidence type="ECO:0000256" key="14">
    <source>
        <dbReference type="PROSITE-ProRule" id="PRU01360"/>
    </source>
</evidence>
<keyword evidence="8" id="KW-0408">Iron</keyword>
<proteinExistence type="inferred from homology"/>
<dbReference type="PANTHER" id="PTHR32552:SF68">
    <property type="entry name" value="FERRICHROME OUTER MEMBRANE TRANSPORTER_PHAGE RECEPTOR"/>
    <property type="match status" value="1"/>
</dbReference>
<evidence type="ECO:0000256" key="2">
    <source>
        <dbReference type="ARBA" id="ARBA00009810"/>
    </source>
</evidence>
<evidence type="ECO:0000256" key="16">
    <source>
        <dbReference type="SAM" id="SignalP"/>
    </source>
</evidence>
<evidence type="ECO:0000256" key="5">
    <source>
        <dbReference type="ARBA" id="ARBA00022496"/>
    </source>
</evidence>
<feature type="domain" description="TonB-dependent receptor-like beta-barrel" evidence="17">
    <location>
        <begin position="319"/>
        <end position="803"/>
    </location>
</feature>
<dbReference type="InterPro" id="IPR008969">
    <property type="entry name" value="CarboxyPept-like_regulatory"/>
</dbReference>
<evidence type="ECO:0000259" key="17">
    <source>
        <dbReference type="Pfam" id="PF00593"/>
    </source>
</evidence>
<dbReference type="InterPro" id="IPR010105">
    <property type="entry name" value="TonB_sidphr_rcpt"/>
</dbReference>
<dbReference type="Pfam" id="PF00593">
    <property type="entry name" value="TonB_dep_Rec_b-barrel"/>
    <property type="match status" value="1"/>
</dbReference>
<dbReference type="CDD" id="cd01347">
    <property type="entry name" value="ligand_gated_channel"/>
    <property type="match status" value="1"/>
</dbReference>
<dbReference type="InterPro" id="IPR036942">
    <property type="entry name" value="Beta-barrel_TonB_sf"/>
</dbReference>
<sequence length="834" mass="93540">MKQSLLCLFMLAFFYSQAYSQIIIKGAVVDARQNAVPWATVKLSGNNKTSGTTTDKTGAFTIDLADTGTYEVEVRFMGYETFKKTYAFTQSQTYDLGTIVLNELAQELQTVEILGRLQHDYNSDYSFSATKTAIKNKELPQSVSTVTKELIADRQAFQLADAVKIVSGVAPSSYYNQYNIRGISQNEEGQIINGMRTRQYYFLQPITSHIERVEVLKGPASVTFSTVDPGGSINMVTKKPLAESRKSISLGAGSFSTIRAALDFTGPLNESKTLLYRINGALQKAKSFRDLVTNDAALFAPSISYIPNDKTAINVEMIYSNSTGTLDRGQPIFGAVAGKTDLNSTPISLNLGASNDYFISKEFMIMTNFTHKFSDKISFNTAYMKQTWSEDLQEHRTTNGFAVDINNQPVTSLAAMRFIQRQQFWDTDNLNSYLNFDFDLGKVSNQLLVGYDVSRWHKTKGGGQNSARGYLLKDGTATSSFDPDNADAYETITIDGQVLPKPNVDHFDLANPQYTIKNVQDYVLNSRIAVPSALTSTHAIYVQEQLKLGRLLALFSLRREWFKDITNYEAPNETEFTNEAWLPRVGLSYEVAPQLNVYATYLEGYQPQSNTVTLMPNTGAFFWDPNSPARFKPLISDLKEIGAKGEFFNRRVTMSVAFYEINQKNILINANLPAFPDSLVQRGSDRSRGFEWDLAGYILSNLQVNASYSYIDARIVTDQDESLNGKRKENTPVNSANLWARYDFPRSTFLKDLGIGAGLQYSGSKIPWFTRDFTVPAYTIMDMAIYYNPAKSNMQLALNVNNVLDKTYWIGAQNYLRLFPGAPRNFMVTATYNF</sequence>